<dbReference type="InterPro" id="IPR029962">
    <property type="entry name" value="TBL"/>
</dbReference>
<dbReference type="GO" id="GO:0016020">
    <property type="term" value="C:membrane"/>
    <property type="evidence" value="ECO:0007669"/>
    <property type="project" value="UniProtKB-SubCell"/>
</dbReference>
<dbReference type="Pfam" id="PF14416">
    <property type="entry name" value="PMR5N"/>
    <property type="match status" value="1"/>
</dbReference>
<evidence type="ECO:0000256" key="2">
    <source>
        <dbReference type="ARBA" id="ARBA00007727"/>
    </source>
</evidence>
<keyword evidence="4" id="KW-0735">Signal-anchor</keyword>
<comment type="subcellular location">
    <subcellularLocation>
        <location evidence="1">Membrane</location>
        <topology evidence="1">Single-pass membrane protein</topology>
    </subcellularLocation>
</comment>
<evidence type="ECO:0000256" key="6">
    <source>
        <dbReference type="ARBA" id="ARBA00023136"/>
    </source>
</evidence>
<evidence type="ECO:0000259" key="9">
    <source>
        <dbReference type="Pfam" id="PF14416"/>
    </source>
</evidence>
<accession>A0AAE1XFW6</accession>
<proteinExistence type="inferred from homology"/>
<reference evidence="10" key="2">
    <citation type="journal article" date="2024" name="Plant">
        <title>Genomic evolution and insights into agronomic trait innovations of Sesamum species.</title>
        <authorList>
            <person name="Miao H."/>
            <person name="Wang L."/>
            <person name="Qu L."/>
            <person name="Liu H."/>
            <person name="Sun Y."/>
            <person name="Le M."/>
            <person name="Wang Q."/>
            <person name="Wei S."/>
            <person name="Zheng Y."/>
            <person name="Lin W."/>
            <person name="Duan Y."/>
            <person name="Cao H."/>
            <person name="Xiong S."/>
            <person name="Wang X."/>
            <person name="Wei L."/>
            <person name="Li C."/>
            <person name="Ma Q."/>
            <person name="Ju M."/>
            <person name="Zhao R."/>
            <person name="Li G."/>
            <person name="Mu C."/>
            <person name="Tian Q."/>
            <person name="Mei H."/>
            <person name="Zhang T."/>
            <person name="Gao T."/>
            <person name="Zhang H."/>
        </authorList>
    </citation>
    <scope>NUCLEOTIDE SEQUENCE</scope>
    <source>
        <strain evidence="10">K16</strain>
    </source>
</reference>
<keyword evidence="3" id="KW-0812">Transmembrane</keyword>
<dbReference type="InterPro" id="IPR026057">
    <property type="entry name" value="TBL_C"/>
</dbReference>
<dbReference type="Proteomes" id="UP001289374">
    <property type="component" value="Unassembled WGS sequence"/>
</dbReference>
<evidence type="ECO:0000313" key="11">
    <source>
        <dbReference type="Proteomes" id="UP001289374"/>
    </source>
</evidence>
<keyword evidence="11" id="KW-1185">Reference proteome</keyword>
<feature type="domain" description="Trichome birefringence-like N-terminal" evidence="9">
    <location>
        <begin position="27"/>
        <end position="82"/>
    </location>
</feature>
<keyword evidence="7" id="KW-0732">Signal</keyword>
<dbReference type="PANTHER" id="PTHR32285:SF36">
    <property type="entry name" value="PROTEIN TRICHOME BIREFRINGENCE-LIKE 38"/>
    <property type="match status" value="1"/>
</dbReference>
<keyword evidence="6" id="KW-0472">Membrane</keyword>
<evidence type="ECO:0000256" key="1">
    <source>
        <dbReference type="ARBA" id="ARBA00004167"/>
    </source>
</evidence>
<evidence type="ECO:0000313" key="10">
    <source>
        <dbReference type="EMBL" id="KAK4411115.1"/>
    </source>
</evidence>
<dbReference type="AlphaFoldDB" id="A0AAE1XFW6"/>
<evidence type="ECO:0000256" key="7">
    <source>
        <dbReference type="SAM" id="SignalP"/>
    </source>
</evidence>
<comment type="similarity">
    <text evidence="2">Belongs to the PC-esterase family. TBL subfamily.</text>
</comment>
<dbReference type="GO" id="GO:0016413">
    <property type="term" value="F:O-acetyltransferase activity"/>
    <property type="evidence" value="ECO:0007669"/>
    <property type="project" value="InterPro"/>
</dbReference>
<reference evidence="10" key="1">
    <citation type="submission" date="2020-06" db="EMBL/GenBank/DDBJ databases">
        <authorList>
            <person name="Li T."/>
            <person name="Hu X."/>
            <person name="Zhang T."/>
            <person name="Song X."/>
            <person name="Zhang H."/>
            <person name="Dai N."/>
            <person name="Sheng W."/>
            <person name="Hou X."/>
            <person name="Wei L."/>
        </authorList>
    </citation>
    <scope>NUCLEOTIDE SEQUENCE</scope>
    <source>
        <strain evidence="10">K16</strain>
        <tissue evidence="10">Leaf</tissue>
    </source>
</reference>
<sequence length="316" mass="35942">MMKKGVVVFVGAALYAVLVCSGIKGDERCNVYEGEWVYDHDHTYPLFNSTACPFIRKEFDCIKYGRSDHHYLHYRWQPNACHLPTFDGVKLMRKLKGKKIMFVGDSLSLNQWQSLTCLLYTASHGSNVTHHTNDLISTLTFQDYGVSVTYFNSHYLVDIEMQEFGRVLKLDSLKSGEIWKGVDVLVFNTWLWWHRRGIKQPGEEWNAPGVRNCSNETRPMTGSSYPGGEPLASKIVKDVLSSNTTSVHLLDITTLSQLRKDGHPGTHNGYKGMDCTHWCVAGVPDTWNHLLYTQLLQQDQMGDAPDASNYFTSDYL</sequence>
<dbReference type="EMBL" id="JACGWL010000001">
    <property type="protein sequence ID" value="KAK4411115.1"/>
    <property type="molecule type" value="Genomic_DNA"/>
</dbReference>
<evidence type="ECO:0000259" key="8">
    <source>
        <dbReference type="Pfam" id="PF13839"/>
    </source>
</evidence>
<comment type="caution">
    <text evidence="10">The sequence shown here is derived from an EMBL/GenBank/DDBJ whole genome shotgun (WGS) entry which is preliminary data.</text>
</comment>
<gene>
    <name evidence="10" type="ORF">Sango_0184500</name>
</gene>
<keyword evidence="5" id="KW-1133">Transmembrane helix</keyword>
<name>A0AAE1XFW6_9LAMI</name>
<evidence type="ECO:0000256" key="5">
    <source>
        <dbReference type="ARBA" id="ARBA00022989"/>
    </source>
</evidence>
<feature type="chain" id="PRO_5041980589" evidence="7">
    <location>
        <begin position="23"/>
        <end position="316"/>
    </location>
</feature>
<feature type="signal peptide" evidence="7">
    <location>
        <begin position="1"/>
        <end position="22"/>
    </location>
</feature>
<dbReference type="InterPro" id="IPR025846">
    <property type="entry name" value="TBL_N"/>
</dbReference>
<protein>
    <submittedName>
        <fullName evidence="10">Protein trichome birefringence-like 38</fullName>
    </submittedName>
</protein>
<dbReference type="Pfam" id="PF13839">
    <property type="entry name" value="PC-Esterase"/>
    <property type="match status" value="2"/>
</dbReference>
<organism evidence="10 11">
    <name type="scientific">Sesamum angolense</name>
    <dbReference type="NCBI Taxonomy" id="2727404"/>
    <lineage>
        <taxon>Eukaryota</taxon>
        <taxon>Viridiplantae</taxon>
        <taxon>Streptophyta</taxon>
        <taxon>Embryophyta</taxon>
        <taxon>Tracheophyta</taxon>
        <taxon>Spermatophyta</taxon>
        <taxon>Magnoliopsida</taxon>
        <taxon>eudicotyledons</taxon>
        <taxon>Gunneridae</taxon>
        <taxon>Pentapetalae</taxon>
        <taxon>asterids</taxon>
        <taxon>lamiids</taxon>
        <taxon>Lamiales</taxon>
        <taxon>Pedaliaceae</taxon>
        <taxon>Sesamum</taxon>
    </lineage>
</organism>
<dbReference type="GO" id="GO:0005794">
    <property type="term" value="C:Golgi apparatus"/>
    <property type="evidence" value="ECO:0007669"/>
    <property type="project" value="TreeGrafter"/>
</dbReference>
<evidence type="ECO:0000256" key="4">
    <source>
        <dbReference type="ARBA" id="ARBA00022968"/>
    </source>
</evidence>
<feature type="domain" description="Trichome birefringence-like C-terminal" evidence="8">
    <location>
        <begin position="83"/>
        <end position="199"/>
    </location>
</feature>
<feature type="domain" description="Trichome birefringence-like C-terminal" evidence="8">
    <location>
        <begin position="202"/>
        <end position="293"/>
    </location>
</feature>
<dbReference type="PANTHER" id="PTHR32285">
    <property type="entry name" value="PROTEIN TRICHOME BIREFRINGENCE-LIKE 9-RELATED"/>
    <property type="match status" value="1"/>
</dbReference>
<evidence type="ECO:0000256" key="3">
    <source>
        <dbReference type="ARBA" id="ARBA00022692"/>
    </source>
</evidence>